<name>A0A0C3EHL9_9AGAM</name>
<organism evidence="2 3">
    <name type="scientific">Scleroderma citrinum Foug A</name>
    <dbReference type="NCBI Taxonomy" id="1036808"/>
    <lineage>
        <taxon>Eukaryota</taxon>
        <taxon>Fungi</taxon>
        <taxon>Dikarya</taxon>
        <taxon>Basidiomycota</taxon>
        <taxon>Agaricomycotina</taxon>
        <taxon>Agaricomycetes</taxon>
        <taxon>Agaricomycetidae</taxon>
        <taxon>Boletales</taxon>
        <taxon>Sclerodermatineae</taxon>
        <taxon>Sclerodermataceae</taxon>
        <taxon>Scleroderma</taxon>
    </lineage>
</organism>
<gene>
    <name evidence="2" type="ORF">SCLCIDRAFT_20948</name>
</gene>
<accession>A0A0C3EHL9</accession>
<feature type="region of interest" description="Disordered" evidence="1">
    <location>
        <begin position="48"/>
        <end position="110"/>
    </location>
</feature>
<sequence>MPGYLDFQVKNTDVTTSTGYLFTRNKLDDACLNVLIALQQRSFIPDAVEPSWLTPSPSRPPSPAAEQPESGKTNFDPWTISQSDLTPAASFDYPTVPASATPTVDKGMEL</sequence>
<dbReference type="Proteomes" id="UP000053989">
    <property type="component" value="Unassembled WGS sequence"/>
</dbReference>
<dbReference type="InParanoid" id="A0A0C3EHL9"/>
<evidence type="ECO:0000313" key="3">
    <source>
        <dbReference type="Proteomes" id="UP000053989"/>
    </source>
</evidence>
<evidence type="ECO:0000256" key="1">
    <source>
        <dbReference type="SAM" id="MobiDB-lite"/>
    </source>
</evidence>
<proteinExistence type="predicted"/>
<evidence type="ECO:0000313" key="2">
    <source>
        <dbReference type="EMBL" id="KIM67431.1"/>
    </source>
</evidence>
<protein>
    <submittedName>
        <fullName evidence="2">Uncharacterized protein</fullName>
    </submittedName>
</protein>
<reference evidence="3" key="2">
    <citation type="submission" date="2015-01" db="EMBL/GenBank/DDBJ databases">
        <title>Evolutionary Origins and Diversification of the Mycorrhizal Mutualists.</title>
        <authorList>
            <consortium name="DOE Joint Genome Institute"/>
            <consortium name="Mycorrhizal Genomics Consortium"/>
            <person name="Kohler A."/>
            <person name="Kuo A."/>
            <person name="Nagy L.G."/>
            <person name="Floudas D."/>
            <person name="Copeland A."/>
            <person name="Barry K.W."/>
            <person name="Cichocki N."/>
            <person name="Veneault-Fourrey C."/>
            <person name="LaButti K."/>
            <person name="Lindquist E.A."/>
            <person name="Lipzen A."/>
            <person name="Lundell T."/>
            <person name="Morin E."/>
            <person name="Murat C."/>
            <person name="Riley R."/>
            <person name="Ohm R."/>
            <person name="Sun H."/>
            <person name="Tunlid A."/>
            <person name="Henrissat B."/>
            <person name="Grigoriev I.V."/>
            <person name="Hibbett D.S."/>
            <person name="Martin F."/>
        </authorList>
    </citation>
    <scope>NUCLEOTIDE SEQUENCE [LARGE SCALE GENOMIC DNA]</scope>
    <source>
        <strain evidence="3">Foug A</strain>
    </source>
</reference>
<reference evidence="2 3" key="1">
    <citation type="submission" date="2014-04" db="EMBL/GenBank/DDBJ databases">
        <authorList>
            <consortium name="DOE Joint Genome Institute"/>
            <person name="Kuo A."/>
            <person name="Kohler A."/>
            <person name="Nagy L.G."/>
            <person name="Floudas D."/>
            <person name="Copeland A."/>
            <person name="Barry K.W."/>
            <person name="Cichocki N."/>
            <person name="Veneault-Fourrey C."/>
            <person name="LaButti K."/>
            <person name="Lindquist E.A."/>
            <person name="Lipzen A."/>
            <person name="Lundell T."/>
            <person name="Morin E."/>
            <person name="Murat C."/>
            <person name="Sun H."/>
            <person name="Tunlid A."/>
            <person name="Henrissat B."/>
            <person name="Grigoriev I.V."/>
            <person name="Hibbett D.S."/>
            <person name="Martin F."/>
            <person name="Nordberg H.P."/>
            <person name="Cantor M.N."/>
            <person name="Hua S.X."/>
        </authorList>
    </citation>
    <scope>NUCLEOTIDE SEQUENCE [LARGE SCALE GENOMIC DNA]</scope>
    <source>
        <strain evidence="2 3">Foug A</strain>
    </source>
</reference>
<keyword evidence="3" id="KW-1185">Reference proteome</keyword>
<dbReference type="HOGENOM" id="CLU_2172591_0_0_1"/>
<dbReference type="EMBL" id="KN822012">
    <property type="protein sequence ID" value="KIM67431.1"/>
    <property type="molecule type" value="Genomic_DNA"/>
</dbReference>
<dbReference type="AlphaFoldDB" id="A0A0C3EHL9"/>